<evidence type="ECO:0000313" key="2">
    <source>
        <dbReference type="Proteomes" id="UP001575622"/>
    </source>
</evidence>
<proteinExistence type="predicted"/>
<gene>
    <name evidence="1" type="ORF">ACEU3E_06480</name>
</gene>
<keyword evidence="2" id="KW-1185">Reference proteome</keyword>
<protein>
    <submittedName>
        <fullName evidence="1">Uncharacterized protein</fullName>
    </submittedName>
</protein>
<evidence type="ECO:0000313" key="1">
    <source>
        <dbReference type="EMBL" id="MFB0841807.1"/>
    </source>
</evidence>
<accession>A0ABV4UVE8</accession>
<dbReference type="RefSeq" id="WP_373949460.1">
    <property type="nucleotide sequence ID" value="NZ_JBHDLN010000003.1"/>
</dbReference>
<reference evidence="1 2" key="1">
    <citation type="submission" date="2024-09" db="EMBL/GenBank/DDBJ databases">
        <authorList>
            <person name="Makale K.P.P."/>
            <person name="Makhzoum A."/>
            <person name="Rantong G."/>
            <person name="Rahube T.O."/>
        </authorList>
    </citation>
    <scope>NUCLEOTIDE SEQUENCE [LARGE SCALE GENOMIC DNA]</scope>
    <source>
        <strain evidence="1 2">KM_D13</strain>
    </source>
</reference>
<comment type="caution">
    <text evidence="1">The sequence shown here is derived from an EMBL/GenBank/DDBJ whole genome shotgun (WGS) entry which is preliminary data.</text>
</comment>
<organism evidence="1 2">
    <name type="scientific">Paenibacillus oleatilyticus</name>
    <dbReference type="NCBI Taxonomy" id="2594886"/>
    <lineage>
        <taxon>Bacteria</taxon>
        <taxon>Bacillati</taxon>
        <taxon>Bacillota</taxon>
        <taxon>Bacilli</taxon>
        <taxon>Bacillales</taxon>
        <taxon>Paenibacillaceae</taxon>
        <taxon>Paenibacillus</taxon>
    </lineage>
</organism>
<dbReference type="EMBL" id="JBHDLN010000003">
    <property type="protein sequence ID" value="MFB0841807.1"/>
    <property type="molecule type" value="Genomic_DNA"/>
</dbReference>
<dbReference type="Proteomes" id="UP001575622">
    <property type="component" value="Unassembled WGS sequence"/>
</dbReference>
<sequence>MKAIITVTITKEVELDPKDYGTESPEDMLQMEMQFAGNLLHEWISVGEPDIFVEGVLKAQESGGTGT</sequence>
<name>A0ABV4UVE8_9BACL</name>